<evidence type="ECO:0000313" key="1">
    <source>
        <dbReference type="EnsemblMetazoa" id="XP_019864118.1"/>
    </source>
</evidence>
<protein>
    <submittedName>
        <fullName evidence="1">Uncharacterized protein</fullName>
    </submittedName>
</protein>
<organism evidence="1 2">
    <name type="scientific">Amphimedon queenslandica</name>
    <name type="common">Sponge</name>
    <dbReference type="NCBI Taxonomy" id="400682"/>
    <lineage>
        <taxon>Eukaryota</taxon>
        <taxon>Metazoa</taxon>
        <taxon>Porifera</taxon>
        <taxon>Demospongiae</taxon>
        <taxon>Heteroscleromorpha</taxon>
        <taxon>Haplosclerida</taxon>
        <taxon>Niphatidae</taxon>
        <taxon>Amphimedon</taxon>
    </lineage>
</organism>
<reference evidence="2" key="1">
    <citation type="journal article" date="2010" name="Nature">
        <title>The Amphimedon queenslandica genome and the evolution of animal complexity.</title>
        <authorList>
            <person name="Srivastava M."/>
            <person name="Simakov O."/>
            <person name="Chapman J."/>
            <person name="Fahey B."/>
            <person name="Gauthier M.E."/>
            <person name="Mitros T."/>
            <person name="Richards G.S."/>
            <person name="Conaco C."/>
            <person name="Dacre M."/>
            <person name="Hellsten U."/>
            <person name="Larroux C."/>
            <person name="Putnam N.H."/>
            <person name="Stanke M."/>
            <person name="Adamska M."/>
            <person name="Darling A."/>
            <person name="Degnan S.M."/>
            <person name="Oakley T.H."/>
            <person name="Plachetzki D.C."/>
            <person name="Zhai Y."/>
            <person name="Adamski M."/>
            <person name="Calcino A."/>
            <person name="Cummins S.F."/>
            <person name="Goodstein D.M."/>
            <person name="Harris C."/>
            <person name="Jackson D.J."/>
            <person name="Leys S.P."/>
            <person name="Shu S."/>
            <person name="Woodcroft B.J."/>
            <person name="Vervoort M."/>
            <person name="Kosik K.S."/>
            <person name="Manning G."/>
            <person name="Degnan B.M."/>
            <person name="Rokhsar D.S."/>
        </authorList>
    </citation>
    <scope>NUCLEOTIDE SEQUENCE [LARGE SCALE GENOMIC DNA]</scope>
</reference>
<proteinExistence type="predicted"/>
<dbReference type="Proteomes" id="UP000007879">
    <property type="component" value="Unassembled WGS sequence"/>
</dbReference>
<dbReference type="KEGG" id="aqu:109593509"/>
<evidence type="ECO:0000313" key="2">
    <source>
        <dbReference type="Proteomes" id="UP000007879"/>
    </source>
</evidence>
<keyword evidence="2" id="KW-1185">Reference proteome</keyword>
<accession>A0AAN0K4M4</accession>
<name>A0AAN0K4M4_AMPQE</name>
<dbReference type="AlphaFoldDB" id="A0AAN0K4M4"/>
<dbReference type="GeneID" id="109593509"/>
<dbReference type="EnsemblMetazoa" id="XM_020008559.1">
    <property type="protein sequence ID" value="XP_019864118.1"/>
    <property type="gene ID" value="LOC109593509"/>
</dbReference>
<dbReference type="RefSeq" id="XP_019864118.1">
    <property type="nucleotide sequence ID" value="XM_020008559.1"/>
</dbReference>
<reference evidence="1" key="2">
    <citation type="submission" date="2024-06" db="UniProtKB">
        <authorList>
            <consortium name="EnsemblMetazoa"/>
        </authorList>
    </citation>
    <scope>IDENTIFICATION</scope>
</reference>
<sequence length="115" mass="12962">MSRIKTIVINKTMAVLEQEKEKKEEMILRSLTPAQLRATMTLREMLEIARFASGVSGKSSREILLSAPESTITQWRREKRERLEMEAKLSFSAIVAGNKSIDSSATDKGIFSSKK</sequence>